<reference evidence="2 3" key="1">
    <citation type="submission" date="2024-08" db="EMBL/GenBank/DDBJ databases">
        <title>Gnathostoma spinigerum genome.</title>
        <authorList>
            <person name="Gonzalez-Bertolin B."/>
            <person name="Monzon S."/>
            <person name="Zaballos A."/>
            <person name="Jimenez P."/>
            <person name="Dekumyoy P."/>
            <person name="Varona S."/>
            <person name="Cuesta I."/>
            <person name="Sumanam S."/>
            <person name="Adisakwattana P."/>
            <person name="Gasser R.B."/>
            <person name="Hernandez-Gonzalez A."/>
            <person name="Young N.D."/>
            <person name="Perteguer M.J."/>
        </authorList>
    </citation>
    <scope>NUCLEOTIDE SEQUENCE [LARGE SCALE GENOMIC DNA]</scope>
    <source>
        <strain evidence="2">AL3</strain>
        <tissue evidence="2">Liver</tissue>
    </source>
</reference>
<proteinExistence type="predicted"/>
<dbReference type="InterPro" id="IPR015661">
    <property type="entry name" value="Bub1/Mad3"/>
</dbReference>
<feature type="domain" description="BUB1 N-terminal" evidence="1">
    <location>
        <begin position="1"/>
        <end position="146"/>
    </location>
</feature>
<dbReference type="PROSITE" id="PS51489">
    <property type="entry name" value="BUB1_N"/>
    <property type="match status" value="1"/>
</dbReference>
<evidence type="ECO:0000313" key="2">
    <source>
        <dbReference type="EMBL" id="MFH4983680.1"/>
    </source>
</evidence>
<sequence length="301" mass="34438">MKYDIISHVFSGKQAHLYRYLQRIINSYGYKEEYINDERMMKMWFKLADSKSGQLSGSVLLERAFNAGCCRCLAKFYVRWAEIREDANDISGARTVLELGRRNNAQPGEMLIAASDALEMRQIRLLSEEDSDLEWSQPEEYEEQRLALGGLKGIGRNKAAPAMRFAERTAEGLLSNHQDLQSSTKPQQKSVFTVFEGSPCDEPILVPQDFTAELGHVEFVQNTKDPMKWKDARITGSRKCVARENPTFRVFDETAYQQKRHDKKELSKNSKLVVANEVSQTERKAFIHNVDVPASMVNNML</sequence>
<dbReference type="AlphaFoldDB" id="A0ABD6EW11"/>
<keyword evidence="3" id="KW-1185">Reference proteome</keyword>
<dbReference type="InterPro" id="IPR013212">
    <property type="entry name" value="Mad3/Bub1_I"/>
</dbReference>
<evidence type="ECO:0000259" key="1">
    <source>
        <dbReference type="PROSITE" id="PS51489"/>
    </source>
</evidence>
<dbReference type="Gene3D" id="1.25.40.430">
    <property type="match status" value="1"/>
</dbReference>
<dbReference type="PANTHER" id="PTHR14030:SF28">
    <property type="entry name" value="BUB1 N-TERMINAL DOMAIN-CONTAINING PROTEIN"/>
    <property type="match status" value="1"/>
</dbReference>
<dbReference type="PANTHER" id="PTHR14030">
    <property type="entry name" value="MITOTIC CHECKPOINT SERINE/THREONINE-PROTEIN KINASE BUB1"/>
    <property type="match status" value="1"/>
</dbReference>
<gene>
    <name evidence="2" type="ORF">AB6A40_010389</name>
</gene>
<protein>
    <recommendedName>
        <fullName evidence="1">BUB1 N-terminal domain-containing protein</fullName>
    </recommendedName>
</protein>
<evidence type="ECO:0000313" key="3">
    <source>
        <dbReference type="Proteomes" id="UP001608902"/>
    </source>
</evidence>
<accession>A0ABD6EW11</accession>
<name>A0ABD6EW11_9BILA</name>
<comment type="caution">
    <text evidence="2">The sequence shown here is derived from an EMBL/GenBank/DDBJ whole genome shotgun (WGS) entry which is preliminary data.</text>
</comment>
<dbReference type="Pfam" id="PF08311">
    <property type="entry name" value="Mad3_BUB1_I"/>
    <property type="match status" value="1"/>
</dbReference>
<dbReference type="EMBL" id="JBGFUD010013295">
    <property type="protein sequence ID" value="MFH4983680.1"/>
    <property type="molecule type" value="Genomic_DNA"/>
</dbReference>
<organism evidence="2 3">
    <name type="scientific">Gnathostoma spinigerum</name>
    <dbReference type="NCBI Taxonomy" id="75299"/>
    <lineage>
        <taxon>Eukaryota</taxon>
        <taxon>Metazoa</taxon>
        <taxon>Ecdysozoa</taxon>
        <taxon>Nematoda</taxon>
        <taxon>Chromadorea</taxon>
        <taxon>Rhabditida</taxon>
        <taxon>Spirurina</taxon>
        <taxon>Gnathostomatomorpha</taxon>
        <taxon>Gnathostomatoidea</taxon>
        <taxon>Gnathostomatidae</taxon>
        <taxon>Gnathostoma</taxon>
    </lineage>
</organism>
<dbReference type="Proteomes" id="UP001608902">
    <property type="component" value="Unassembled WGS sequence"/>
</dbReference>